<comment type="caution">
    <text evidence="16">The sequence shown here is derived from an EMBL/GenBank/DDBJ whole genome shotgun (WGS) entry which is preliminary data.</text>
</comment>
<keyword evidence="17" id="KW-1185">Reference proteome</keyword>
<dbReference type="InterPro" id="IPR016181">
    <property type="entry name" value="Acyl_CoA_acyltransferase"/>
</dbReference>
<evidence type="ECO:0000313" key="17">
    <source>
        <dbReference type="Proteomes" id="UP000471381"/>
    </source>
</evidence>
<dbReference type="Pfam" id="PF03588">
    <property type="entry name" value="Leu_Phe_trans"/>
    <property type="match status" value="1"/>
</dbReference>
<comment type="subcellular location">
    <subcellularLocation>
        <location evidence="1 15">Cytoplasm</location>
    </subcellularLocation>
</comment>
<evidence type="ECO:0000256" key="1">
    <source>
        <dbReference type="ARBA" id="ARBA00004496"/>
    </source>
</evidence>
<evidence type="ECO:0000256" key="7">
    <source>
        <dbReference type="ARBA" id="ARBA00051538"/>
    </source>
</evidence>
<keyword evidence="4 15" id="KW-0012">Acyltransferase</keyword>
<dbReference type="EC" id="2.3.2.6" evidence="10 15"/>
<keyword evidence="2 15" id="KW-0963">Cytoplasm</keyword>
<dbReference type="GO" id="GO:0030163">
    <property type="term" value="P:protein catabolic process"/>
    <property type="evidence" value="ECO:0007669"/>
    <property type="project" value="UniProtKB-UniRule"/>
</dbReference>
<dbReference type="AlphaFoldDB" id="A0A6N9TGI5"/>
<comment type="similarity">
    <text evidence="9 15">Belongs to the L/F-transferase family.</text>
</comment>
<name>A0A6N9TGI5_9ALTE</name>
<organism evidence="16 17">
    <name type="scientific">Alteromonas genovensis</name>
    <dbReference type="NCBI Taxonomy" id="471225"/>
    <lineage>
        <taxon>Bacteria</taxon>
        <taxon>Pseudomonadati</taxon>
        <taxon>Pseudomonadota</taxon>
        <taxon>Gammaproteobacteria</taxon>
        <taxon>Alteromonadales</taxon>
        <taxon>Alteromonadaceae</taxon>
        <taxon>Alteromonas/Salinimonas group</taxon>
        <taxon>Alteromonas</taxon>
    </lineage>
</organism>
<evidence type="ECO:0000256" key="12">
    <source>
        <dbReference type="ARBA" id="ARBA00077136"/>
    </source>
</evidence>
<protein>
    <recommendedName>
        <fullName evidence="11 15">Leucyl/phenylalanyl-tRNA--protein transferase</fullName>
        <ecNumber evidence="10 15">2.3.2.6</ecNumber>
    </recommendedName>
    <alternativeName>
        <fullName evidence="12 15">L/F-transferase</fullName>
    </alternativeName>
    <alternativeName>
        <fullName evidence="13 15">Leucyltransferase</fullName>
    </alternativeName>
    <alternativeName>
        <fullName evidence="14 15">Phenyalanyltransferase</fullName>
    </alternativeName>
</protein>
<evidence type="ECO:0000256" key="5">
    <source>
        <dbReference type="ARBA" id="ARBA00050607"/>
    </source>
</evidence>
<dbReference type="RefSeq" id="WP_163107075.1">
    <property type="nucleotide sequence ID" value="NZ_JAAAWO010000010.1"/>
</dbReference>
<dbReference type="Proteomes" id="UP000471381">
    <property type="component" value="Unassembled WGS sequence"/>
</dbReference>
<evidence type="ECO:0000256" key="3">
    <source>
        <dbReference type="ARBA" id="ARBA00022679"/>
    </source>
</evidence>
<keyword evidence="3 15" id="KW-0808">Transferase</keyword>
<dbReference type="PANTHER" id="PTHR30098:SF2">
    <property type="entry name" value="LEUCYL_PHENYLALANYL-TRNA--PROTEIN TRANSFERASE"/>
    <property type="match status" value="1"/>
</dbReference>
<gene>
    <name evidence="15" type="primary">aat</name>
    <name evidence="16" type="ORF">GTQ48_13070</name>
</gene>
<dbReference type="SUPFAM" id="SSF55729">
    <property type="entry name" value="Acyl-CoA N-acyltransferases (Nat)"/>
    <property type="match status" value="1"/>
</dbReference>
<dbReference type="GO" id="GO:0005737">
    <property type="term" value="C:cytoplasm"/>
    <property type="evidence" value="ECO:0007669"/>
    <property type="project" value="UniProtKB-SubCell"/>
</dbReference>
<evidence type="ECO:0000256" key="2">
    <source>
        <dbReference type="ARBA" id="ARBA00022490"/>
    </source>
</evidence>
<evidence type="ECO:0000313" key="16">
    <source>
        <dbReference type="EMBL" id="NDW16447.1"/>
    </source>
</evidence>
<dbReference type="FunFam" id="3.40.630.70:FF:000001">
    <property type="entry name" value="Leucyl/phenylalanyl-tRNA--protein transferase"/>
    <property type="match status" value="1"/>
</dbReference>
<dbReference type="InterPro" id="IPR042221">
    <property type="entry name" value="Leu/Phe-tRNA_Trfase_N"/>
</dbReference>
<reference evidence="16 17" key="1">
    <citation type="submission" date="2020-01" db="EMBL/GenBank/DDBJ databases">
        <title>Genomes of bacteria type strains.</title>
        <authorList>
            <person name="Chen J."/>
            <person name="Zhu S."/>
            <person name="Yang J."/>
        </authorList>
    </citation>
    <scope>NUCLEOTIDE SEQUENCE [LARGE SCALE GENOMIC DNA]</scope>
    <source>
        <strain evidence="16 17">LMG 24078</strain>
    </source>
</reference>
<dbReference type="FunFam" id="3.30.70.3550:FF:000001">
    <property type="entry name" value="Leucyl/phenylalanyl-tRNA--protein transferase"/>
    <property type="match status" value="1"/>
</dbReference>
<evidence type="ECO:0000256" key="8">
    <source>
        <dbReference type="ARBA" id="ARBA00054043"/>
    </source>
</evidence>
<dbReference type="Gene3D" id="3.30.70.3550">
    <property type="entry name" value="Leucyl/phenylalanyl-tRNA-protein transferase, N-terminal domain"/>
    <property type="match status" value="1"/>
</dbReference>
<evidence type="ECO:0000256" key="14">
    <source>
        <dbReference type="ARBA" id="ARBA00083640"/>
    </source>
</evidence>
<dbReference type="PANTHER" id="PTHR30098">
    <property type="entry name" value="LEUCYL/PHENYLALANYL-TRNA--PROTEIN TRANSFERASE"/>
    <property type="match status" value="1"/>
</dbReference>
<comment type="catalytic activity">
    <reaction evidence="6 15">
        <text>N-terminal L-arginyl-[protein] + L-leucyl-tRNA(Leu) = N-terminal L-leucyl-L-arginyl-[protein] + tRNA(Leu) + H(+)</text>
        <dbReference type="Rhea" id="RHEA:50416"/>
        <dbReference type="Rhea" id="RHEA-COMP:9613"/>
        <dbReference type="Rhea" id="RHEA-COMP:9622"/>
        <dbReference type="Rhea" id="RHEA-COMP:12672"/>
        <dbReference type="Rhea" id="RHEA-COMP:12673"/>
        <dbReference type="ChEBI" id="CHEBI:15378"/>
        <dbReference type="ChEBI" id="CHEBI:64719"/>
        <dbReference type="ChEBI" id="CHEBI:78442"/>
        <dbReference type="ChEBI" id="CHEBI:78494"/>
        <dbReference type="ChEBI" id="CHEBI:133044"/>
        <dbReference type="EC" id="2.3.2.6"/>
    </reaction>
</comment>
<evidence type="ECO:0000256" key="9">
    <source>
        <dbReference type="ARBA" id="ARBA00061535"/>
    </source>
</evidence>
<accession>A0A6N9TGI5</accession>
<dbReference type="GO" id="GO:0008914">
    <property type="term" value="F:leucyl-tRNA--protein transferase activity"/>
    <property type="evidence" value="ECO:0007669"/>
    <property type="project" value="UniProtKB-UniRule"/>
</dbReference>
<evidence type="ECO:0000256" key="10">
    <source>
        <dbReference type="ARBA" id="ARBA00066767"/>
    </source>
</evidence>
<evidence type="ECO:0000256" key="11">
    <source>
        <dbReference type="ARBA" id="ARBA00074372"/>
    </source>
</evidence>
<proteinExistence type="inferred from homology"/>
<comment type="catalytic activity">
    <reaction evidence="5 15">
        <text>L-phenylalanyl-tRNA(Phe) + an N-terminal L-alpha-aminoacyl-[protein] = an N-terminal L-phenylalanyl-L-alpha-aminoacyl-[protein] + tRNA(Phe)</text>
        <dbReference type="Rhea" id="RHEA:43632"/>
        <dbReference type="Rhea" id="RHEA-COMP:9668"/>
        <dbReference type="Rhea" id="RHEA-COMP:9699"/>
        <dbReference type="Rhea" id="RHEA-COMP:10636"/>
        <dbReference type="Rhea" id="RHEA-COMP:10637"/>
        <dbReference type="ChEBI" id="CHEBI:78442"/>
        <dbReference type="ChEBI" id="CHEBI:78531"/>
        <dbReference type="ChEBI" id="CHEBI:78597"/>
        <dbReference type="ChEBI" id="CHEBI:83561"/>
        <dbReference type="EC" id="2.3.2.6"/>
    </reaction>
</comment>
<evidence type="ECO:0000256" key="13">
    <source>
        <dbReference type="ARBA" id="ARBA00077165"/>
    </source>
</evidence>
<dbReference type="NCBIfam" id="TIGR00667">
    <property type="entry name" value="aat"/>
    <property type="match status" value="1"/>
</dbReference>
<evidence type="ECO:0000256" key="15">
    <source>
        <dbReference type="HAMAP-Rule" id="MF_00688"/>
    </source>
</evidence>
<dbReference type="InterPro" id="IPR004616">
    <property type="entry name" value="Leu/Phe-tRNA_Trfase"/>
</dbReference>
<dbReference type="HAMAP" id="MF_00688">
    <property type="entry name" value="Leu_Phe_trans"/>
    <property type="match status" value="1"/>
</dbReference>
<dbReference type="EMBL" id="JAAAWO010000010">
    <property type="protein sequence ID" value="NDW16447.1"/>
    <property type="molecule type" value="Genomic_DNA"/>
</dbReference>
<comment type="catalytic activity">
    <reaction evidence="7 15">
        <text>N-terminal L-lysyl-[protein] + L-leucyl-tRNA(Leu) = N-terminal L-leucyl-L-lysyl-[protein] + tRNA(Leu) + H(+)</text>
        <dbReference type="Rhea" id="RHEA:12340"/>
        <dbReference type="Rhea" id="RHEA-COMP:9613"/>
        <dbReference type="Rhea" id="RHEA-COMP:9622"/>
        <dbReference type="Rhea" id="RHEA-COMP:12670"/>
        <dbReference type="Rhea" id="RHEA-COMP:12671"/>
        <dbReference type="ChEBI" id="CHEBI:15378"/>
        <dbReference type="ChEBI" id="CHEBI:65249"/>
        <dbReference type="ChEBI" id="CHEBI:78442"/>
        <dbReference type="ChEBI" id="CHEBI:78494"/>
        <dbReference type="ChEBI" id="CHEBI:133043"/>
        <dbReference type="EC" id="2.3.2.6"/>
    </reaction>
</comment>
<comment type="function">
    <text evidence="8 15">Functions in the N-end rule pathway of protein degradation where it conjugates Leu, Phe and, less efficiently, Met from aminoacyl-tRNAs to the N-termini of proteins containing an N-terminal arginine or lysine.</text>
</comment>
<evidence type="ECO:0000256" key="4">
    <source>
        <dbReference type="ARBA" id="ARBA00023315"/>
    </source>
</evidence>
<sequence>MLALHYIENDAPFPPVHEALDDPNGLLAFGGDLSPQRLFSAYSQGIFPWFSDDEPLLWWSPDPRAIISLDGFCVSKSLKKLVRQRKYTVTLNHAFDRVIDTCSAIPRVTQSGSGVSNETWITDDMKAAYSQLHGLGIAHSVEVWENEELVGGLYGVGIGKVYCGESMFHKKSNASKLAMVALVEHMRSQQMAFIDCQLPTEHLASLGARTVSRNDFIKTLRENNQTVNSQGELSSEYVQRWRPREITP</sequence>
<evidence type="ECO:0000256" key="6">
    <source>
        <dbReference type="ARBA" id="ARBA00050652"/>
    </source>
</evidence>
<dbReference type="Gene3D" id="3.40.630.70">
    <property type="entry name" value="Leucyl/phenylalanyl-tRNA-protein transferase, C-terminal domain"/>
    <property type="match status" value="1"/>
</dbReference>
<dbReference type="InterPro" id="IPR042203">
    <property type="entry name" value="Leu/Phe-tRNA_Trfase_C"/>
</dbReference>